<evidence type="ECO:0000256" key="1">
    <source>
        <dbReference type="SAM" id="MobiDB-lite"/>
    </source>
</evidence>
<feature type="compositionally biased region" description="Basic and acidic residues" evidence="1">
    <location>
        <begin position="380"/>
        <end position="398"/>
    </location>
</feature>
<feature type="region of interest" description="Disordered" evidence="1">
    <location>
        <begin position="247"/>
        <end position="485"/>
    </location>
</feature>
<protein>
    <submittedName>
        <fullName evidence="2">Uncharacterized protein</fullName>
    </submittedName>
</protein>
<keyword evidence="3" id="KW-1185">Reference proteome</keyword>
<organism evidence="2 3">
    <name type="scientific">Plasmodium fragile</name>
    <dbReference type="NCBI Taxonomy" id="5857"/>
    <lineage>
        <taxon>Eukaryota</taxon>
        <taxon>Sar</taxon>
        <taxon>Alveolata</taxon>
        <taxon>Apicomplexa</taxon>
        <taxon>Aconoidasida</taxon>
        <taxon>Haemosporida</taxon>
        <taxon>Plasmodiidae</taxon>
        <taxon>Plasmodium</taxon>
        <taxon>Plasmodium (Plasmodium)</taxon>
    </lineage>
</organism>
<feature type="compositionally biased region" description="Basic residues" evidence="1">
    <location>
        <begin position="309"/>
        <end position="319"/>
    </location>
</feature>
<gene>
    <name evidence="2" type="ORF">AK88_01770</name>
</gene>
<feature type="compositionally biased region" description="Acidic residues" evidence="1">
    <location>
        <begin position="510"/>
        <end position="519"/>
    </location>
</feature>
<feature type="compositionally biased region" description="Low complexity" evidence="1">
    <location>
        <begin position="432"/>
        <end position="441"/>
    </location>
</feature>
<dbReference type="VEuPathDB" id="PlasmoDB:AK88_01770"/>
<feature type="compositionally biased region" description="Basic residues" evidence="1">
    <location>
        <begin position="408"/>
        <end position="417"/>
    </location>
</feature>
<dbReference type="GeneID" id="24267084"/>
<dbReference type="OrthoDB" id="496981at2759"/>
<evidence type="ECO:0000313" key="2">
    <source>
        <dbReference type="EMBL" id="KJP88491.1"/>
    </source>
</evidence>
<feature type="compositionally biased region" description="Acidic residues" evidence="1">
    <location>
        <begin position="251"/>
        <end position="271"/>
    </location>
</feature>
<sequence>MSLSMLSALIKIKLIIYCFKRLLLFNKYKHIQLEKNKKRKKHKLQQGAQGDALAEIGSTDAIVKKNLQTKTIYFIRHSESVWNSMFNRKITTKNFLKLFLMFFYEVFFLFSKKTRLIDSPLSKTGIQESVELSKFLKSSIDDNENTNFCIHEGIKQLEYIDKATKEMDAFYSKLCDGTYDAVTAEEKSYVSICDDFYYRTTEEQKDYAMICDGIEELSELERHFNDICEGYFDGLLYKGAKFVPRRIAGDDGYESSGDDDDDDDSDDEDDVDVKQFQDDEPQNDVQQQTKEKHITDKTDTGSQSQEKCKKTKGKKHKSVPSKADTSKTDTSKTDTSKTDTSKNAQVADASKAPTLNEDTKSKKSSFKFGRRKNAKKKVSHSTDSEPKGVKSGHKEIAQAEKSASRGSRFGRSRKKGSRGSDTPMSSLEEKATSTSSTADTTEGSKDDNTQHIPKQKPDNLRSVSIETNLHPGTSTPIKEDEDMLESSLCVSSIGSEFKETDGANNHDEEQEKQEEEVSDNMDTFGSVDNIAIEDLEEQYKSENILSMTVKEHVDILNNKKYNSVVLCSDLRRAIISCFIAMQDRFATSKENVYMLKSLQELSRNVDSITLFNFYHKYVTPTKKNYVSEDVNTMIKQQVKMTETTHGRRFQDTLSYIFSDTNNIFIIFGHSLWFLSFFRSFLKPPHTARNHKMRNSAVVVFNLSKYEDEKGKEQYEIDPDSVTVIFKGFEKKACNKD</sequence>
<accession>A0A0D9QS29</accession>
<feature type="compositionally biased region" description="Polar residues" evidence="1">
    <location>
        <begin position="461"/>
        <end position="476"/>
    </location>
</feature>
<dbReference type="SUPFAM" id="SSF53254">
    <property type="entry name" value="Phosphoglycerate mutase-like"/>
    <property type="match status" value="1"/>
</dbReference>
<dbReference type="EMBL" id="KQ001660">
    <property type="protein sequence ID" value="KJP88491.1"/>
    <property type="molecule type" value="Genomic_DNA"/>
</dbReference>
<feature type="compositionally biased region" description="Basic and acidic residues" evidence="1">
    <location>
        <begin position="289"/>
        <end position="299"/>
    </location>
</feature>
<dbReference type="InterPro" id="IPR029033">
    <property type="entry name" value="His_PPase_superfam"/>
</dbReference>
<feature type="compositionally biased region" description="Basic and acidic residues" evidence="1">
    <location>
        <begin position="324"/>
        <end position="340"/>
    </location>
</feature>
<feature type="region of interest" description="Disordered" evidence="1">
    <location>
        <begin position="497"/>
        <end position="519"/>
    </location>
</feature>
<name>A0A0D9QS29_PLAFR</name>
<dbReference type="AlphaFoldDB" id="A0A0D9QS29"/>
<evidence type="ECO:0000313" key="3">
    <source>
        <dbReference type="Proteomes" id="UP000054561"/>
    </source>
</evidence>
<dbReference type="Gene3D" id="3.40.50.1240">
    <property type="entry name" value="Phosphoglycerate mutase-like"/>
    <property type="match status" value="1"/>
</dbReference>
<feature type="compositionally biased region" description="Basic and acidic residues" evidence="1">
    <location>
        <begin position="442"/>
        <end position="459"/>
    </location>
</feature>
<feature type="compositionally biased region" description="Basic residues" evidence="1">
    <location>
        <begin position="362"/>
        <end position="379"/>
    </location>
</feature>
<reference evidence="2 3" key="1">
    <citation type="submission" date="2014-03" db="EMBL/GenBank/DDBJ databases">
        <title>The Genome Sequence of Plasmodium fragile nilgiri.</title>
        <authorList>
            <consortium name="The Broad Institute Genomics Platform"/>
            <consortium name="The Broad Institute Genome Sequencing Center for Infectious Disease"/>
            <person name="Neafsey D."/>
            <person name="Duraisingh M."/>
            <person name="Young S.K."/>
            <person name="Zeng Q."/>
            <person name="Gargeya S."/>
            <person name="Abouelleil A."/>
            <person name="Alvarado L."/>
            <person name="Chapman S.B."/>
            <person name="Gainer-Dewar J."/>
            <person name="Goldberg J."/>
            <person name="Griggs A."/>
            <person name="Gujja S."/>
            <person name="Hansen M."/>
            <person name="Howarth C."/>
            <person name="Imamovic A."/>
            <person name="Larimer J."/>
            <person name="Pearson M."/>
            <person name="Poon T.W."/>
            <person name="Priest M."/>
            <person name="Roberts A."/>
            <person name="Saif S."/>
            <person name="Shea T."/>
            <person name="Sykes S."/>
            <person name="Wortman J."/>
            <person name="Nusbaum C."/>
            <person name="Birren B."/>
        </authorList>
    </citation>
    <scope>NUCLEOTIDE SEQUENCE [LARGE SCALE GENOMIC DNA]</scope>
    <source>
        <strain evidence="3">nilgiri</strain>
    </source>
</reference>
<dbReference type="Proteomes" id="UP000054561">
    <property type="component" value="Unassembled WGS sequence"/>
</dbReference>
<dbReference type="RefSeq" id="XP_012334828.1">
    <property type="nucleotide sequence ID" value="XM_012479405.1"/>
</dbReference>
<feature type="compositionally biased region" description="Basic and acidic residues" evidence="1">
    <location>
        <begin position="497"/>
        <end position="509"/>
    </location>
</feature>
<dbReference type="OMA" id="FNDICEG"/>
<proteinExistence type="predicted"/>